<evidence type="ECO:0000313" key="3">
    <source>
        <dbReference type="Proteomes" id="UP001359559"/>
    </source>
</evidence>
<proteinExistence type="predicted"/>
<gene>
    <name evidence="2" type="ORF">RJT34_04971</name>
</gene>
<dbReference type="AlphaFoldDB" id="A0AAN9PSS8"/>
<feature type="region of interest" description="Disordered" evidence="1">
    <location>
        <begin position="20"/>
        <end position="46"/>
    </location>
</feature>
<accession>A0AAN9PSS8</accession>
<dbReference type="Proteomes" id="UP001359559">
    <property type="component" value="Unassembled WGS sequence"/>
</dbReference>
<reference evidence="2 3" key="1">
    <citation type="submission" date="2024-01" db="EMBL/GenBank/DDBJ databases">
        <title>The genomes of 5 underutilized Papilionoideae crops provide insights into root nodulation and disease resistance.</title>
        <authorList>
            <person name="Yuan L."/>
        </authorList>
    </citation>
    <scope>NUCLEOTIDE SEQUENCE [LARGE SCALE GENOMIC DNA]</scope>
    <source>
        <strain evidence="2">LY-2023</strain>
        <tissue evidence="2">Leaf</tissue>
    </source>
</reference>
<evidence type="ECO:0000313" key="2">
    <source>
        <dbReference type="EMBL" id="KAK7308762.1"/>
    </source>
</evidence>
<sequence>MVVMVWEIPRVFFSRVSASSSGLSRDLPNGSPTRVVAPPVKPGKNDGAEEVAQVQGLGGGVETAIELERGRGRRGFEIVASCGFDKASLFEDLDDVGTRWLLLLLESASGSGELEREGVRKRFEEFG</sequence>
<comment type="caution">
    <text evidence="2">The sequence shown here is derived from an EMBL/GenBank/DDBJ whole genome shotgun (WGS) entry which is preliminary data.</text>
</comment>
<name>A0AAN9PSS8_CLITE</name>
<evidence type="ECO:0000256" key="1">
    <source>
        <dbReference type="SAM" id="MobiDB-lite"/>
    </source>
</evidence>
<keyword evidence="3" id="KW-1185">Reference proteome</keyword>
<dbReference type="EMBL" id="JAYKXN010000002">
    <property type="protein sequence ID" value="KAK7308762.1"/>
    <property type="molecule type" value="Genomic_DNA"/>
</dbReference>
<protein>
    <submittedName>
        <fullName evidence="2">Uncharacterized protein</fullName>
    </submittedName>
</protein>
<organism evidence="2 3">
    <name type="scientific">Clitoria ternatea</name>
    <name type="common">Butterfly pea</name>
    <dbReference type="NCBI Taxonomy" id="43366"/>
    <lineage>
        <taxon>Eukaryota</taxon>
        <taxon>Viridiplantae</taxon>
        <taxon>Streptophyta</taxon>
        <taxon>Embryophyta</taxon>
        <taxon>Tracheophyta</taxon>
        <taxon>Spermatophyta</taxon>
        <taxon>Magnoliopsida</taxon>
        <taxon>eudicotyledons</taxon>
        <taxon>Gunneridae</taxon>
        <taxon>Pentapetalae</taxon>
        <taxon>rosids</taxon>
        <taxon>fabids</taxon>
        <taxon>Fabales</taxon>
        <taxon>Fabaceae</taxon>
        <taxon>Papilionoideae</taxon>
        <taxon>50 kb inversion clade</taxon>
        <taxon>NPAAA clade</taxon>
        <taxon>indigoferoid/millettioid clade</taxon>
        <taxon>Phaseoleae</taxon>
        <taxon>Clitoria</taxon>
    </lineage>
</organism>